<dbReference type="Gene3D" id="3.30.2310.20">
    <property type="entry name" value="RelE-like"/>
    <property type="match status" value="1"/>
</dbReference>
<reference evidence="3 4" key="1">
    <citation type="submission" date="2019-04" db="EMBL/GenBank/DDBJ databases">
        <authorList>
            <person name="Van Vliet M D."/>
        </authorList>
    </citation>
    <scope>NUCLEOTIDE SEQUENCE [LARGE SCALE GENOMIC DNA]</scope>
    <source>
        <strain evidence="3 4">F21</strain>
    </source>
</reference>
<accession>A0A6C2UN19</accession>
<dbReference type="InterPro" id="IPR035093">
    <property type="entry name" value="RelE/ParE_toxin_dom_sf"/>
</dbReference>
<dbReference type="Pfam" id="PF05016">
    <property type="entry name" value="ParE_toxin"/>
    <property type="match status" value="1"/>
</dbReference>
<dbReference type="RefSeq" id="WP_136062903.1">
    <property type="nucleotide sequence ID" value="NZ_CAAHFH010000002.1"/>
</dbReference>
<dbReference type="InterPro" id="IPR007712">
    <property type="entry name" value="RelE/ParE_toxin"/>
</dbReference>
<dbReference type="Proteomes" id="UP000346198">
    <property type="component" value="Unassembled WGS sequence"/>
</dbReference>
<dbReference type="AlphaFoldDB" id="A0A6C2UN19"/>
<comment type="similarity">
    <text evidence="1">Belongs to the RelE toxin family.</text>
</comment>
<name>A0A6C2UN19_9BACT</name>
<evidence type="ECO:0000256" key="1">
    <source>
        <dbReference type="ARBA" id="ARBA00006226"/>
    </source>
</evidence>
<proteinExistence type="inferred from homology"/>
<evidence type="ECO:0000256" key="2">
    <source>
        <dbReference type="ARBA" id="ARBA00022649"/>
    </source>
</evidence>
<evidence type="ECO:0000313" key="4">
    <source>
        <dbReference type="Proteomes" id="UP000346198"/>
    </source>
</evidence>
<dbReference type="PANTHER" id="PTHR33755">
    <property type="entry name" value="TOXIN PARE1-RELATED"/>
    <property type="match status" value="1"/>
</dbReference>
<gene>
    <name evidence="3" type="ORF">SCARR_03512</name>
</gene>
<evidence type="ECO:0000313" key="3">
    <source>
        <dbReference type="EMBL" id="VGO21439.1"/>
    </source>
</evidence>
<evidence type="ECO:0008006" key="5">
    <source>
        <dbReference type="Google" id="ProtNLM"/>
    </source>
</evidence>
<organism evidence="3 4">
    <name type="scientific">Pontiella sulfatireligans</name>
    <dbReference type="NCBI Taxonomy" id="2750658"/>
    <lineage>
        <taxon>Bacteria</taxon>
        <taxon>Pseudomonadati</taxon>
        <taxon>Kiritimatiellota</taxon>
        <taxon>Kiritimatiellia</taxon>
        <taxon>Kiritimatiellales</taxon>
        <taxon>Pontiellaceae</taxon>
        <taxon>Pontiella</taxon>
    </lineage>
</organism>
<protein>
    <recommendedName>
        <fullName evidence="5">Type II toxin-antitoxin system RelE/ParE family toxin</fullName>
    </recommendedName>
</protein>
<keyword evidence="2" id="KW-1277">Toxin-antitoxin system</keyword>
<keyword evidence="4" id="KW-1185">Reference proteome</keyword>
<dbReference type="InterPro" id="IPR051803">
    <property type="entry name" value="TA_system_RelE-like_toxin"/>
</dbReference>
<dbReference type="SUPFAM" id="SSF143011">
    <property type="entry name" value="RelE-like"/>
    <property type="match status" value="1"/>
</dbReference>
<sequence length="102" mass="11649">MANRIIWSPRAASHLESVCEFIAEDSPVYACIFAQKVVALVKSIPAFPQTGRMVPEYNNPHLRERIYGDYRIIYRIQAKHIEIVALCHGARQLERVLPKSGE</sequence>
<dbReference type="EMBL" id="CAAHFH010000002">
    <property type="protein sequence ID" value="VGO21439.1"/>
    <property type="molecule type" value="Genomic_DNA"/>
</dbReference>
<dbReference type="PANTHER" id="PTHR33755:SF5">
    <property type="entry name" value="TYPE II TOXIN-ANTITOXIN SYSTEM RELE_PARE FAMILY TOXIN"/>
    <property type="match status" value="1"/>
</dbReference>